<dbReference type="RefSeq" id="WP_305753803.1">
    <property type="nucleotide sequence ID" value="NZ_JAPCKK010000011.1"/>
</dbReference>
<comment type="function">
    <text evidence="2 12">Activation of anaerobic ribonucleoside-triphosphate reductase under anaerobic conditions by generation of an organic free radical, using S-adenosylmethionine and reduced flavodoxin as cosubstrates to produce 5'-deoxy-adenosine.</text>
</comment>
<sequence length="169" mass="18731">MNWCGYIPESLNEGSGLRSVVFISGCRHACPGCFNPASWSFRAGEPFTRELQQSVIREAAANPLLDGLTLCGGDPFFSAADCIPFVRDYRATCPGHTIWAYTGFTFEVLIQEPSMLELARLCEVIVDGPFIEEEKDVSLPFRGSRNQRCVDVHSSLAADRVIDWQPVPL</sequence>
<keyword evidence="5" id="KW-0004">4Fe-4S</keyword>
<dbReference type="InterPro" id="IPR001989">
    <property type="entry name" value="Radical_activat_CS"/>
</dbReference>
<evidence type="ECO:0000256" key="1">
    <source>
        <dbReference type="ARBA" id="ARBA00001966"/>
    </source>
</evidence>
<dbReference type="PROSITE" id="PS01087">
    <property type="entry name" value="RADICAL_ACTIVATING"/>
    <property type="match status" value="1"/>
</dbReference>
<dbReference type="NCBIfam" id="TIGR02491">
    <property type="entry name" value="NrdG"/>
    <property type="match status" value="1"/>
</dbReference>
<dbReference type="PANTHER" id="PTHR30352:SF2">
    <property type="entry name" value="ANAEROBIC RIBONUCLEOSIDE-TRIPHOSPHATE REDUCTASE-ACTIVATING PROTEIN"/>
    <property type="match status" value="1"/>
</dbReference>
<accession>A0ABT9FN96</accession>
<dbReference type="PANTHER" id="PTHR30352">
    <property type="entry name" value="PYRUVATE FORMATE-LYASE-ACTIVATING ENZYME"/>
    <property type="match status" value="1"/>
</dbReference>
<proteinExistence type="inferred from homology"/>
<keyword evidence="14" id="KW-1185">Reference proteome</keyword>
<dbReference type="Pfam" id="PF13353">
    <property type="entry name" value="Fer4_12"/>
    <property type="match status" value="1"/>
</dbReference>
<organism evidence="13 14">
    <name type="scientific">Paenibacillus zeirhizosphaerae</name>
    <dbReference type="NCBI Taxonomy" id="2987519"/>
    <lineage>
        <taxon>Bacteria</taxon>
        <taxon>Bacillati</taxon>
        <taxon>Bacillota</taxon>
        <taxon>Bacilli</taxon>
        <taxon>Bacillales</taxon>
        <taxon>Paenibacillaceae</taxon>
        <taxon>Paenibacillus</taxon>
    </lineage>
</organism>
<name>A0ABT9FN96_9BACL</name>
<evidence type="ECO:0000256" key="12">
    <source>
        <dbReference type="PIRNR" id="PIRNR000368"/>
    </source>
</evidence>
<evidence type="ECO:0000256" key="9">
    <source>
        <dbReference type="ARBA" id="ARBA00023004"/>
    </source>
</evidence>
<dbReference type="PIRSF" id="PIRSF000368">
    <property type="entry name" value="NrdG"/>
    <property type="match status" value="1"/>
</dbReference>
<evidence type="ECO:0000313" key="13">
    <source>
        <dbReference type="EMBL" id="MDP4096180.1"/>
    </source>
</evidence>
<reference evidence="13 14" key="1">
    <citation type="submission" date="2022-10" db="EMBL/GenBank/DDBJ databases">
        <title>Paenibacillus description and whole genome data of maize root bacterial community.</title>
        <authorList>
            <person name="Marton D."/>
            <person name="Farkas M."/>
            <person name="Cserhati M."/>
        </authorList>
    </citation>
    <scope>NUCLEOTIDE SEQUENCE [LARGE SCALE GENOMIC DNA]</scope>
    <source>
        <strain evidence="13 14">P96</strain>
    </source>
</reference>
<dbReference type="SUPFAM" id="SSF102114">
    <property type="entry name" value="Radical SAM enzymes"/>
    <property type="match status" value="1"/>
</dbReference>
<keyword evidence="7" id="KW-0479">Metal-binding</keyword>
<keyword evidence="8 12" id="KW-0560">Oxidoreductase</keyword>
<comment type="similarity">
    <text evidence="3 12">Belongs to the organic radical-activating enzymes family.</text>
</comment>
<keyword evidence="10" id="KW-0411">Iron-sulfur</keyword>
<comment type="catalytic activity">
    <reaction evidence="11">
        <text>glycyl-[protein] + reduced [flavodoxin] + S-adenosyl-L-methionine = glycin-2-yl radical-[protein] + semiquinone [flavodoxin] + 5'-deoxyadenosine + L-methionine + H(+)</text>
        <dbReference type="Rhea" id="RHEA:61976"/>
        <dbReference type="Rhea" id="RHEA-COMP:10622"/>
        <dbReference type="Rhea" id="RHEA-COMP:14480"/>
        <dbReference type="Rhea" id="RHEA-COMP:15993"/>
        <dbReference type="Rhea" id="RHEA-COMP:15994"/>
        <dbReference type="ChEBI" id="CHEBI:15378"/>
        <dbReference type="ChEBI" id="CHEBI:17319"/>
        <dbReference type="ChEBI" id="CHEBI:29947"/>
        <dbReference type="ChEBI" id="CHEBI:32722"/>
        <dbReference type="ChEBI" id="CHEBI:57618"/>
        <dbReference type="ChEBI" id="CHEBI:57844"/>
        <dbReference type="ChEBI" id="CHEBI:59789"/>
        <dbReference type="ChEBI" id="CHEBI:140311"/>
    </reaction>
</comment>
<evidence type="ECO:0000256" key="10">
    <source>
        <dbReference type="ARBA" id="ARBA00023014"/>
    </source>
</evidence>
<dbReference type="InterPro" id="IPR013785">
    <property type="entry name" value="Aldolase_TIM"/>
</dbReference>
<dbReference type="InterPro" id="IPR012837">
    <property type="entry name" value="NrdG"/>
</dbReference>
<dbReference type="SFLD" id="SFLDS00029">
    <property type="entry name" value="Radical_SAM"/>
    <property type="match status" value="1"/>
</dbReference>
<keyword evidence="9" id="KW-0408">Iron</keyword>
<comment type="caution">
    <text evidence="13">The sequence shown here is derived from an EMBL/GenBank/DDBJ whole genome shotgun (WGS) entry which is preliminary data.</text>
</comment>
<dbReference type="EC" id="1.97.1.-" evidence="12"/>
<dbReference type="InterPro" id="IPR058240">
    <property type="entry name" value="rSAM_sf"/>
</dbReference>
<evidence type="ECO:0000313" key="14">
    <source>
        <dbReference type="Proteomes" id="UP001241848"/>
    </source>
</evidence>
<comment type="cofactor">
    <cofactor evidence="1">
        <name>[4Fe-4S] cluster</name>
        <dbReference type="ChEBI" id="CHEBI:49883"/>
    </cofactor>
</comment>
<evidence type="ECO:0000256" key="7">
    <source>
        <dbReference type="ARBA" id="ARBA00022723"/>
    </source>
</evidence>
<evidence type="ECO:0000256" key="2">
    <source>
        <dbReference type="ARBA" id="ARBA00003852"/>
    </source>
</evidence>
<dbReference type="SFLD" id="SFLDG01063">
    <property type="entry name" value="activating_enzymes__group_1"/>
    <property type="match status" value="1"/>
</dbReference>
<evidence type="ECO:0000256" key="4">
    <source>
        <dbReference type="ARBA" id="ARBA00014281"/>
    </source>
</evidence>
<gene>
    <name evidence="13" type="primary">nrdG</name>
    <name evidence="13" type="ORF">OIN60_05270</name>
</gene>
<protein>
    <recommendedName>
        <fullName evidence="4 12">Anaerobic ribonucleoside-triphosphate reductase-activating protein</fullName>
        <ecNumber evidence="12">1.97.1.-</ecNumber>
    </recommendedName>
</protein>
<dbReference type="SFLD" id="SFLDG01066">
    <property type="entry name" value="organic_radical-activating_enz"/>
    <property type="match status" value="1"/>
</dbReference>
<evidence type="ECO:0000256" key="8">
    <source>
        <dbReference type="ARBA" id="ARBA00023002"/>
    </source>
</evidence>
<evidence type="ECO:0000256" key="11">
    <source>
        <dbReference type="ARBA" id="ARBA00047365"/>
    </source>
</evidence>
<dbReference type="EMBL" id="JAPCKK010000011">
    <property type="protein sequence ID" value="MDP4096180.1"/>
    <property type="molecule type" value="Genomic_DNA"/>
</dbReference>
<dbReference type="Proteomes" id="UP001241848">
    <property type="component" value="Unassembled WGS sequence"/>
</dbReference>
<dbReference type="InterPro" id="IPR007197">
    <property type="entry name" value="rSAM"/>
</dbReference>
<keyword evidence="6" id="KW-0949">S-adenosyl-L-methionine</keyword>
<dbReference type="SFLD" id="SFLDF00299">
    <property type="entry name" value="anaerobic_ribonucleoside-triph"/>
    <property type="match status" value="1"/>
</dbReference>
<dbReference type="InterPro" id="IPR034457">
    <property type="entry name" value="Organic_radical-activating"/>
</dbReference>
<evidence type="ECO:0000256" key="6">
    <source>
        <dbReference type="ARBA" id="ARBA00022691"/>
    </source>
</evidence>
<evidence type="ECO:0000256" key="5">
    <source>
        <dbReference type="ARBA" id="ARBA00022485"/>
    </source>
</evidence>
<dbReference type="Gene3D" id="3.20.20.70">
    <property type="entry name" value="Aldolase class I"/>
    <property type="match status" value="1"/>
</dbReference>
<evidence type="ECO:0000256" key="3">
    <source>
        <dbReference type="ARBA" id="ARBA00009777"/>
    </source>
</evidence>